<evidence type="ECO:0000313" key="2">
    <source>
        <dbReference type="Proteomes" id="UP001178507"/>
    </source>
</evidence>
<comment type="caution">
    <text evidence="1">The sequence shown here is derived from an EMBL/GenBank/DDBJ whole genome shotgun (WGS) entry which is preliminary data.</text>
</comment>
<dbReference type="AlphaFoldDB" id="A0AA36N049"/>
<proteinExistence type="predicted"/>
<dbReference type="Proteomes" id="UP001178507">
    <property type="component" value="Unassembled WGS sequence"/>
</dbReference>
<organism evidence="1 2">
    <name type="scientific">Effrenium voratum</name>
    <dbReference type="NCBI Taxonomy" id="2562239"/>
    <lineage>
        <taxon>Eukaryota</taxon>
        <taxon>Sar</taxon>
        <taxon>Alveolata</taxon>
        <taxon>Dinophyceae</taxon>
        <taxon>Suessiales</taxon>
        <taxon>Symbiodiniaceae</taxon>
        <taxon>Effrenium</taxon>
    </lineage>
</organism>
<sequence length="315" mass="35196">MRPFTPGFNELFKMSRRLASAALAAPAWQMWHGRRRNAACQGPFAFRFKQDTEHLLRQNKVHMEPELLDLRQKVQDLVNHVDQLACEDGAKIPDAQEFSDVRRAYMKFIQALKAVNDSVLGSKPLSSTCGWAPVLLRWRYYVCSLFSWGLLTEDAVQEAGALLRSAGVQGLVDPLAGSGWHARLWHEVARLDTVALDSYSVRPVAWHQVLVVTDSRTAEWGLPAGTDLSSWALLLSWPPHSPETVGLDLLLAWGGNFLVYVGEKADDDDMGLTGGRALLEALERDWEPVQCWSIPCWSAAQPSLQREEGPALQIL</sequence>
<accession>A0AA36N049</accession>
<reference evidence="1" key="1">
    <citation type="submission" date="2023-08" db="EMBL/GenBank/DDBJ databases">
        <authorList>
            <person name="Chen Y."/>
            <person name="Shah S."/>
            <person name="Dougan E. K."/>
            <person name="Thang M."/>
            <person name="Chan C."/>
        </authorList>
    </citation>
    <scope>NUCLEOTIDE SEQUENCE</scope>
</reference>
<keyword evidence="2" id="KW-1185">Reference proteome</keyword>
<gene>
    <name evidence="1" type="ORF">EVOR1521_LOCUS12451</name>
</gene>
<protein>
    <submittedName>
        <fullName evidence="1">Uncharacterized protein</fullName>
    </submittedName>
</protein>
<dbReference type="EMBL" id="CAUJNA010001313">
    <property type="protein sequence ID" value="CAJ1385981.1"/>
    <property type="molecule type" value="Genomic_DNA"/>
</dbReference>
<evidence type="ECO:0000313" key="1">
    <source>
        <dbReference type="EMBL" id="CAJ1385981.1"/>
    </source>
</evidence>
<name>A0AA36N049_9DINO</name>